<evidence type="ECO:0000259" key="12">
    <source>
        <dbReference type="Pfam" id="PF00266"/>
    </source>
</evidence>
<proteinExistence type="inferred from homology"/>
<dbReference type="Gene3D" id="3.90.1150.10">
    <property type="entry name" value="Aspartate Aminotransferase, domain 1"/>
    <property type="match status" value="1"/>
</dbReference>
<dbReference type="InterPro" id="IPR015421">
    <property type="entry name" value="PyrdxlP-dep_Trfase_major"/>
</dbReference>
<dbReference type="Gene3D" id="3.40.640.10">
    <property type="entry name" value="Type I PLP-dependent aspartate aminotransferase-like (Major domain)"/>
    <property type="match status" value="1"/>
</dbReference>
<dbReference type="Pfam" id="PF00266">
    <property type="entry name" value="Aminotran_5"/>
    <property type="match status" value="1"/>
</dbReference>
<accession>A0A1M6XQV7</accession>
<keyword evidence="7" id="KW-0663">Pyridoxal phosphate</keyword>
<reference evidence="14" key="1">
    <citation type="submission" date="2016-11" db="EMBL/GenBank/DDBJ databases">
        <authorList>
            <person name="Varghese N."/>
            <person name="Submissions S."/>
        </authorList>
    </citation>
    <scope>NUCLEOTIDE SEQUENCE [LARGE SCALE GENOMIC DNA]</scope>
    <source>
        <strain evidence="14">DSM 24724</strain>
    </source>
</reference>
<dbReference type="InterPro" id="IPR020578">
    <property type="entry name" value="Aminotrans_V_PyrdxlP_BS"/>
</dbReference>
<comment type="catalytic activity">
    <reaction evidence="10">
        <text>(sulfur carrier)-H + L-cysteine = (sulfur carrier)-SH + L-alanine</text>
        <dbReference type="Rhea" id="RHEA:43892"/>
        <dbReference type="Rhea" id="RHEA-COMP:14737"/>
        <dbReference type="Rhea" id="RHEA-COMP:14739"/>
        <dbReference type="ChEBI" id="CHEBI:29917"/>
        <dbReference type="ChEBI" id="CHEBI:35235"/>
        <dbReference type="ChEBI" id="CHEBI:57972"/>
        <dbReference type="ChEBI" id="CHEBI:64428"/>
        <dbReference type="EC" id="2.8.1.7"/>
    </reaction>
</comment>
<dbReference type="InterPro" id="IPR000192">
    <property type="entry name" value="Aminotrans_V_dom"/>
</dbReference>
<evidence type="ECO:0000313" key="14">
    <source>
        <dbReference type="Proteomes" id="UP000184028"/>
    </source>
</evidence>
<dbReference type="GO" id="GO:0051537">
    <property type="term" value="F:2 iron, 2 sulfur cluster binding"/>
    <property type="evidence" value="ECO:0007669"/>
    <property type="project" value="UniProtKB-KW"/>
</dbReference>
<dbReference type="InterPro" id="IPR015422">
    <property type="entry name" value="PyrdxlP-dep_Trfase_small"/>
</dbReference>
<dbReference type="PANTHER" id="PTHR11601">
    <property type="entry name" value="CYSTEINE DESULFURYLASE FAMILY MEMBER"/>
    <property type="match status" value="1"/>
</dbReference>
<keyword evidence="8" id="KW-0408">Iron</keyword>
<keyword evidence="5" id="KW-0001">2Fe-2S</keyword>
<keyword evidence="6" id="KW-0479">Metal-binding</keyword>
<keyword evidence="14" id="KW-1185">Reference proteome</keyword>
<dbReference type="PANTHER" id="PTHR11601:SF34">
    <property type="entry name" value="CYSTEINE DESULFURASE"/>
    <property type="match status" value="1"/>
</dbReference>
<name>A0A1M6XQV7_9FLAO</name>
<dbReference type="GO" id="GO:0046872">
    <property type="term" value="F:metal ion binding"/>
    <property type="evidence" value="ECO:0007669"/>
    <property type="project" value="UniProtKB-KW"/>
</dbReference>
<evidence type="ECO:0000256" key="8">
    <source>
        <dbReference type="ARBA" id="ARBA00023004"/>
    </source>
</evidence>
<comment type="cofactor">
    <cofactor evidence="1 11">
        <name>pyridoxal 5'-phosphate</name>
        <dbReference type="ChEBI" id="CHEBI:597326"/>
    </cofactor>
</comment>
<dbReference type="FunFam" id="3.40.640.10:FF:000003">
    <property type="entry name" value="Cysteine desulfurase IscS"/>
    <property type="match status" value="1"/>
</dbReference>
<evidence type="ECO:0000256" key="1">
    <source>
        <dbReference type="ARBA" id="ARBA00001933"/>
    </source>
</evidence>
<comment type="similarity">
    <text evidence="2">Belongs to the class-V pyridoxal-phosphate-dependent aminotransferase family. NifS/IscS subfamily.</text>
</comment>
<dbReference type="STRING" id="946677.SAMN05444484_101245"/>
<dbReference type="EMBL" id="FRBT01000001">
    <property type="protein sequence ID" value="SHL08372.1"/>
    <property type="molecule type" value="Genomic_DNA"/>
</dbReference>
<dbReference type="InterPro" id="IPR016454">
    <property type="entry name" value="Cysteine_dSase"/>
</dbReference>
<gene>
    <name evidence="13" type="ORF">SAMN05444484_101245</name>
</gene>
<dbReference type="SUPFAM" id="SSF53383">
    <property type="entry name" value="PLP-dependent transferases"/>
    <property type="match status" value="1"/>
</dbReference>
<keyword evidence="4" id="KW-0808">Transferase</keyword>
<evidence type="ECO:0000256" key="4">
    <source>
        <dbReference type="ARBA" id="ARBA00022679"/>
    </source>
</evidence>
<evidence type="ECO:0000256" key="9">
    <source>
        <dbReference type="ARBA" id="ARBA00023014"/>
    </source>
</evidence>
<dbReference type="GO" id="GO:0031071">
    <property type="term" value="F:cysteine desulfurase activity"/>
    <property type="evidence" value="ECO:0007669"/>
    <property type="project" value="UniProtKB-EC"/>
</dbReference>
<evidence type="ECO:0000256" key="11">
    <source>
        <dbReference type="RuleBase" id="RU004504"/>
    </source>
</evidence>
<sequence length="382" mass="41727">MLNANNISYLDYNATTPIDPRVLDAMLPFLKENFANPSSTHYFGTIINESVKSARTQVTDLIGADDKEIIFTSGSTEAINIALKGIVENYSEEGKHIITVSTEHKAVLDTCKYLETRGYEVTYLSVQQNGLIDLNELKKSLRSDTILVCVMFVNNETGVIQPIKEIASLVHEVDALFMTDATQAVGKIEINVDTLGIDILCLSGHKMYAPKGIGALYVRKGIKLPAYTHGGGHENGLRSGTLNVPSIVALGKACEIAEQEMKQDVGRIVSLRNELENELLKIPDTFVNGSTENRIYNVSNICFRGFDANVMIGRMKNIAVSNGSACTAAIVEPSHVLRAMGFSDDDAFASIRFSLGKFNTAEEIKTVVKTISELTKTMLGYA</sequence>
<evidence type="ECO:0000256" key="5">
    <source>
        <dbReference type="ARBA" id="ARBA00022714"/>
    </source>
</evidence>
<dbReference type="PIRSF" id="PIRSF005572">
    <property type="entry name" value="NifS"/>
    <property type="match status" value="1"/>
</dbReference>
<dbReference type="InterPro" id="IPR015424">
    <property type="entry name" value="PyrdxlP-dep_Trfase"/>
</dbReference>
<evidence type="ECO:0000313" key="13">
    <source>
        <dbReference type="EMBL" id="SHL08372.1"/>
    </source>
</evidence>
<protein>
    <recommendedName>
        <fullName evidence="3">cysteine desulfurase</fullName>
        <ecNumber evidence="3">2.8.1.7</ecNumber>
    </recommendedName>
</protein>
<evidence type="ECO:0000256" key="6">
    <source>
        <dbReference type="ARBA" id="ARBA00022723"/>
    </source>
</evidence>
<evidence type="ECO:0000256" key="2">
    <source>
        <dbReference type="ARBA" id="ARBA00006490"/>
    </source>
</evidence>
<dbReference type="OrthoDB" id="9808002at2"/>
<organism evidence="13 14">
    <name type="scientific">Flavobacterium chilense</name>
    <dbReference type="NCBI Taxonomy" id="946677"/>
    <lineage>
        <taxon>Bacteria</taxon>
        <taxon>Pseudomonadati</taxon>
        <taxon>Bacteroidota</taxon>
        <taxon>Flavobacteriia</taxon>
        <taxon>Flavobacteriales</taxon>
        <taxon>Flavobacteriaceae</taxon>
        <taxon>Flavobacterium</taxon>
    </lineage>
</organism>
<evidence type="ECO:0000256" key="3">
    <source>
        <dbReference type="ARBA" id="ARBA00012239"/>
    </source>
</evidence>
<evidence type="ECO:0000256" key="10">
    <source>
        <dbReference type="ARBA" id="ARBA00050776"/>
    </source>
</evidence>
<dbReference type="EC" id="2.8.1.7" evidence="3"/>
<evidence type="ECO:0000256" key="7">
    <source>
        <dbReference type="ARBA" id="ARBA00022898"/>
    </source>
</evidence>
<keyword evidence="9" id="KW-0411">Iron-sulfur</keyword>
<dbReference type="PROSITE" id="PS00595">
    <property type="entry name" value="AA_TRANSFER_CLASS_5"/>
    <property type="match status" value="1"/>
</dbReference>
<dbReference type="RefSeq" id="WP_068843552.1">
    <property type="nucleotide sequence ID" value="NZ_FRBT01000001.1"/>
</dbReference>
<dbReference type="AlphaFoldDB" id="A0A1M6XQV7"/>
<feature type="domain" description="Aminotransferase class V" evidence="12">
    <location>
        <begin position="9"/>
        <end position="366"/>
    </location>
</feature>
<dbReference type="Proteomes" id="UP000184028">
    <property type="component" value="Unassembled WGS sequence"/>
</dbReference>